<gene>
    <name evidence="10" type="primary">guaD</name>
    <name evidence="10" type="ORF">H8923_00985</name>
</gene>
<evidence type="ECO:0000256" key="8">
    <source>
        <dbReference type="RuleBase" id="RU366009"/>
    </source>
</evidence>
<comment type="similarity">
    <text evidence="2 8">Belongs to the metallo-dependent hydrolases superfamily. ATZ/TRZ family.</text>
</comment>
<evidence type="ECO:0000256" key="5">
    <source>
        <dbReference type="ARBA" id="ARBA00022801"/>
    </source>
</evidence>
<dbReference type="RefSeq" id="WP_153971471.1">
    <property type="nucleotide sequence ID" value="NZ_JACRWE010000001.1"/>
</dbReference>
<name>A0ABR7JK71_9FIRM</name>
<dbReference type="GO" id="GO:0008892">
    <property type="term" value="F:guanine deaminase activity"/>
    <property type="evidence" value="ECO:0007669"/>
    <property type="project" value="UniProtKB-EC"/>
</dbReference>
<dbReference type="NCBIfam" id="TIGR02967">
    <property type="entry name" value="guan_deamin"/>
    <property type="match status" value="1"/>
</dbReference>
<keyword evidence="5 8" id="KW-0378">Hydrolase</keyword>
<evidence type="ECO:0000259" key="9">
    <source>
        <dbReference type="Pfam" id="PF01979"/>
    </source>
</evidence>
<keyword evidence="4 8" id="KW-0479">Metal-binding</keyword>
<dbReference type="InterPro" id="IPR014311">
    <property type="entry name" value="Guanine_deaminase"/>
</dbReference>
<dbReference type="Gene3D" id="2.30.40.10">
    <property type="entry name" value="Urease, subunit C, domain 1"/>
    <property type="match status" value="1"/>
</dbReference>
<dbReference type="SUPFAM" id="SSF51556">
    <property type="entry name" value="Metallo-dependent hydrolases"/>
    <property type="match status" value="1"/>
</dbReference>
<evidence type="ECO:0000256" key="6">
    <source>
        <dbReference type="ARBA" id="ARBA00022833"/>
    </source>
</evidence>
<keyword evidence="6 8" id="KW-0862">Zinc</keyword>
<evidence type="ECO:0000256" key="2">
    <source>
        <dbReference type="ARBA" id="ARBA00006745"/>
    </source>
</evidence>
<comment type="function">
    <text evidence="8">Catalyzes the hydrolytic deamination of guanine, producing xanthine and ammonia.</text>
</comment>
<evidence type="ECO:0000256" key="3">
    <source>
        <dbReference type="ARBA" id="ARBA00012781"/>
    </source>
</evidence>
<proteinExistence type="inferred from homology"/>
<dbReference type="InterPro" id="IPR006680">
    <property type="entry name" value="Amidohydro-rel"/>
</dbReference>
<dbReference type="Pfam" id="PF01979">
    <property type="entry name" value="Amidohydro_1"/>
    <property type="match status" value="1"/>
</dbReference>
<feature type="domain" description="Amidohydrolase-related" evidence="9">
    <location>
        <begin position="59"/>
        <end position="418"/>
    </location>
</feature>
<protein>
    <recommendedName>
        <fullName evidence="3 7">Guanine deaminase</fullName>
        <shortName evidence="8">Guanase</shortName>
        <ecNumber evidence="3 7">3.5.4.3</ecNumber>
    </recommendedName>
    <alternativeName>
        <fullName evidence="8">Guanine aminohydrolase</fullName>
    </alternativeName>
</protein>
<comment type="pathway">
    <text evidence="1 8">Purine metabolism; guanine degradation; xanthine from guanine: step 1/1.</text>
</comment>
<dbReference type="EMBL" id="JACRWE010000001">
    <property type="protein sequence ID" value="MBC5995320.1"/>
    <property type="molecule type" value="Genomic_DNA"/>
</dbReference>
<dbReference type="EC" id="3.5.4.3" evidence="3 7"/>
<dbReference type="PANTHER" id="PTHR11271">
    <property type="entry name" value="GUANINE DEAMINASE"/>
    <property type="match status" value="1"/>
</dbReference>
<evidence type="ECO:0000256" key="7">
    <source>
        <dbReference type="NCBIfam" id="TIGR02967"/>
    </source>
</evidence>
<comment type="catalytic activity">
    <reaction evidence="8">
        <text>guanine + H2O + H(+) = xanthine + NH4(+)</text>
        <dbReference type="Rhea" id="RHEA:14665"/>
        <dbReference type="ChEBI" id="CHEBI:15377"/>
        <dbReference type="ChEBI" id="CHEBI:15378"/>
        <dbReference type="ChEBI" id="CHEBI:16235"/>
        <dbReference type="ChEBI" id="CHEBI:17712"/>
        <dbReference type="ChEBI" id="CHEBI:28938"/>
        <dbReference type="EC" id="3.5.4.3"/>
    </reaction>
</comment>
<reference evidence="10 11" key="1">
    <citation type="submission" date="2020-08" db="EMBL/GenBank/DDBJ databases">
        <authorList>
            <person name="Liu C."/>
            <person name="Sun Q."/>
        </authorList>
    </citation>
    <scope>NUCLEOTIDE SEQUENCE [LARGE SCALE GENOMIC DNA]</scope>
    <source>
        <strain evidence="10 11">NSJ-18</strain>
    </source>
</reference>
<evidence type="ECO:0000313" key="11">
    <source>
        <dbReference type="Proteomes" id="UP000609849"/>
    </source>
</evidence>
<dbReference type="SUPFAM" id="SSF51338">
    <property type="entry name" value="Composite domain of metallo-dependent hydrolases"/>
    <property type="match status" value="2"/>
</dbReference>
<accession>A0ABR7JK71</accession>
<evidence type="ECO:0000256" key="1">
    <source>
        <dbReference type="ARBA" id="ARBA00004984"/>
    </source>
</evidence>
<evidence type="ECO:0000313" key="10">
    <source>
        <dbReference type="EMBL" id="MBC5995320.1"/>
    </source>
</evidence>
<dbReference type="Proteomes" id="UP000609849">
    <property type="component" value="Unassembled WGS sequence"/>
</dbReference>
<dbReference type="InterPro" id="IPR051607">
    <property type="entry name" value="Metallo-dep_hydrolases"/>
</dbReference>
<keyword evidence="11" id="KW-1185">Reference proteome</keyword>
<comment type="cofactor">
    <cofactor evidence="8">
        <name>Zn(2+)</name>
        <dbReference type="ChEBI" id="CHEBI:29105"/>
    </cofactor>
    <text evidence="8">Binds 1 zinc ion per subunit.</text>
</comment>
<evidence type="ECO:0000256" key="4">
    <source>
        <dbReference type="ARBA" id="ARBA00022723"/>
    </source>
</evidence>
<dbReference type="InterPro" id="IPR011059">
    <property type="entry name" value="Metal-dep_hydrolase_composite"/>
</dbReference>
<sequence length="421" mass="47823">MENIKIYKGDIVFTKQTDYFECFKDGYIVVNNNKVYGTYSSLPEEFENLEIIDYSNNLIIPGFVDLHTHAPQFENRGLGLDKELIPWLETYTFIEESKFKDIDYARNVYSSFVEKLKENGTTRAVLFSSIHKEGTKILFDIVHSSGISAFIGKVNMDRNCPDYIKEDTYESLNDTIEIINEYANKYPLVKPIITPRFIPTCSDKMLISLGRIANEHNLKIQSHLSENQGEIDWVSELHPQIKGYANVYNSFGLLKPKNTIMAHCVYSDENEMNILKENGVFVAHCPASNTNLSSGIAPIKDMLNNNLNIGLGSDISAGHEISMTKVMVLAAQLSKIKWIYNNRNSSFLSTSEVFYLATKGGGQFFGKVGSFEKDYEFDALVIDDSNLSKLDLSLEERIQKFIYIGNHTNIKKIYVCGNEIK</sequence>
<comment type="caution">
    <text evidence="10">The sequence shown here is derived from an EMBL/GenBank/DDBJ whole genome shotgun (WGS) entry which is preliminary data.</text>
</comment>
<dbReference type="Gene3D" id="3.20.20.140">
    <property type="entry name" value="Metal-dependent hydrolases"/>
    <property type="match status" value="1"/>
</dbReference>
<dbReference type="InterPro" id="IPR032466">
    <property type="entry name" value="Metal_Hydrolase"/>
</dbReference>
<dbReference type="PANTHER" id="PTHR11271:SF6">
    <property type="entry name" value="GUANINE DEAMINASE"/>
    <property type="match status" value="1"/>
</dbReference>
<organism evidence="10 11">
    <name type="scientific">Romboutsia faecis</name>
    <dbReference type="NCBI Taxonomy" id="2764597"/>
    <lineage>
        <taxon>Bacteria</taxon>
        <taxon>Bacillati</taxon>
        <taxon>Bacillota</taxon>
        <taxon>Clostridia</taxon>
        <taxon>Peptostreptococcales</taxon>
        <taxon>Peptostreptococcaceae</taxon>
        <taxon>Romboutsia</taxon>
    </lineage>
</organism>